<keyword evidence="5" id="KW-0862">Zinc</keyword>
<dbReference type="InterPro" id="IPR000834">
    <property type="entry name" value="Peptidase_M14"/>
</dbReference>
<dbReference type="GO" id="GO:0006508">
    <property type="term" value="P:proteolysis"/>
    <property type="evidence" value="ECO:0007669"/>
    <property type="project" value="UniProtKB-KW"/>
</dbReference>
<dbReference type="GO" id="GO:0004181">
    <property type="term" value="F:metallocarboxypeptidase activity"/>
    <property type="evidence" value="ECO:0007669"/>
    <property type="project" value="InterPro"/>
</dbReference>
<evidence type="ECO:0000259" key="8">
    <source>
        <dbReference type="PROSITE" id="PS52035"/>
    </source>
</evidence>
<dbReference type="Pfam" id="PF00246">
    <property type="entry name" value="Peptidase_M14"/>
    <property type="match status" value="1"/>
</dbReference>
<feature type="active site" description="Proton donor/acceptor" evidence="7">
    <location>
        <position position="259"/>
    </location>
</feature>
<evidence type="ECO:0000256" key="7">
    <source>
        <dbReference type="PROSITE-ProRule" id="PRU01379"/>
    </source>
</evidence>
<evidence type="ECO:0000256" key="3">
    <source>
        <dbReference type="ARBA" id="ARBA00022670"/>
    </source>
</evidence>
<dbReference type="PANTHER" id="PTHR11705">
    <property type="entry name" value="PROTEASE FAMILY M14 CARBOXYPEPTIDASE A,B"/>
    <property type="match status" value="1"/>
</dbReference>
<evidence type="ECO:0000256" key="1">
    <source>
        <dbReference type="ARBA" id="ARBA00001947"/>
    </source>
</evidence>
<dbReference type="AlphaFoldDB" id="A0A9D2WMC3"/>
<dbReference type="EMBL" id="LSRS01000009">
    <property type="protein sequence ID" value="KAF1083824.1"/>
    <property type="molecule type" value="Genomic_DNA"/>
</dbReference>
<keyword evidence="10" id="KW-1185">Reference proteome</keyword>
<dbReference type="SUPFAM" id="SSF52317">
    <property type="entry name" value="Class I glutamine amidotransferase-like"/>
    <property type="match status" value="1"/>
</dbReference>
<dbReference type="InterPro" id="IPR029062">
    <property type="entry name" value="Class_I_gatase-like"/>
</dbReference>
<keyword evidence="4" id="KW-0378">Hydrolase</keyword>
<comment type="cofactor">
    <cofactor evidence="1">
        <name>Zn(2+)</name>
        <dbReference type="ChEBI" id="CHEBI:29105"/>
    </cofactor>
</comment>
<protein>
    <submittedName>
        <fullName evidence="9">Murein peptide amidase A</fullName>
    </submittedName>
</protein>
<reference evidence="9" key="1">
    <citation type="submission" date="2016-02" db="EMBL/GenBank/DDBJ databases">
        <title>Draft Genome Sequence of Sporotomaculum syntrophicum Strain FB, a Syntrophic Benzoate Degrader.</title>
        <authorList>
            <person name="Nobu M.K."/>
            <person name="Narihiro T."/>
            <person name="Qiu Y.-L."/>
            <person name="Ohashi A."/>
            <person name="Liu W.-T."/>
            <person name="Yuji S."/>
        </authorList>
    </citation>
    <scope>NUCLEOTIDE SEQUENCE</scope>
    <source>
        <strain evidence="9">FB</strain>
    </source>
</reference>
<dbReference type="SMART" id="SM00631">
    <property type="entry name" value="Zn_pept"/>
    <property type="match status" value="1"/>
</dbReference>
<dbReference type="PROSITE" id="PS52035">
    <property type="entry name" value="PEPTIDASE_M14"/>
    <property type="match status" value="1"/>
</dbReference>
<dbReference type="GO" id="GO:0005615">
    <property type="term" value="C:extracellular space"/>
    <property type="evidence" value="ECO:0007669"/>
    <property type="project" value="TreeGrafter"/>
</dbReference>
<comment type="similarity">
    <text evidence="2 7">Belongs to the peptidase M14 family.</text>
</comment>
<proteinExistence type="inferred from homology"/>
<evidence type="ECO:0000256" key="6">
    <source>
        <dbReference type="ARBA" id="ARBA00023049"/>
    </source>
</evidence>
<organism evidence="9 10">
    <name type="scientific">Sporotomaculum syntrophicum</name>
    <dbReference type="NCBI Taxonomy" id="182264"/>
    <lineage>
        <taxon>Bacteria</taxon>
        <taxon>Bacillati</taxon>
        <taxon>Bacillota</taxon>
        <taxon>Clostridia</taxon>
        <taxon>Eubacteriales</taxon>
        <taxon>Desulfallaceae</taxon>
        <taxon>Sporotomaculum</taxon>
    </lineage>
</organism>
<sequence length="666" mass="75137">MLKGECSIDYTILVKTVKAFADGSNNISIQEIGESSHGKKLFCVMISENKKNQCLNSLLGCKPPRDTAKIPVVITAAVHGHERCGTAAVLRLLEYFSEKKEWLKHLHLILIPCVNPDGFEHNTRFNGKGFDLNRDFITQSQSETKAIVRLIAEYNPVVLLDLHGFVCKDPHKIGVIEPSTPPHNPVYEYDLYLQNAMPMAEYIEKYLLDNKDTFVSKRYKEMTGTYIPLRDSTSGWDDYTPFSIAMYSLLHGTVGCTIEAPTRAADSISWLYLAVLGACRYIITNKQHLLKNHIEFINRGKEGRHPLHPNGFFPEAYLLRKKNAEIAPLVKLINHLQWNGVHIDKRTNDEYYIDLHQPKAILAHTFLWSGEDLSPKPFKMTELCAWSLPLLWGVESIPLYRRETAETTKGQDVPFIPQNLAKVQRDSYATPFHLSPKKIALIEDGGLYGKKSHAGAREALTMMGYSVTELPPQQLAAQRSLNNFTVLIYNSYEQLFYTAEKMPQRYKKYVFASISERENGTKNIIEFIEAGGMFITIGAGGARVARIFLKLTKATVNVSGWNNNGIVNIRYIPGPLTEGYLATDIGFVYRPVWFTNTTEAVVVANYDSGPGSFIAGYWPEHSKAEGEAAILTEKDGRVVLIGPEICHRAHTEYLYRLIANTIEHNN</sequence>
<accession>A0A9D2WMC3</accession>
<evidence type="ECO:0000313" key="9">
    <source>
        <dbReference type="EMBL" id="KAF1083824.1"/>
    </source>
</evidence>
<comment type="caution">
    <text evidence="9">The sequence shown here is derived from an EMBL/GenBank/DDBJ whole genome shotgun (WGS) entry which is preliminary data.</text>
</comment>
<evidence type="ECO:0000256" key="5">
    <source>
        <dbReference type="ARBA" id="ARBA00022833"/>
    </source>
</evidence>
<dbReference type="Gene3D" id="3.40.630.10">
    <property type="entry name" value="Zn peptidases"/>
    <property type="match status" value="1"/>
</dbReference>
<keyword evidence="3" id="KW-0645">Protease</keyword>
<gene>
    <name evidence="9" type="ORF">SPSYN_02980</name>
</gene>
<feature type="domain" description="Peptidase M14" evidence="8">
    <location>
        <begin position="2"/>
        <end position="282"/>
    </location>
</feature>
<dbReference type="PANTHER" id="PTHR11705:SF143">
    <property type="entry name" value="SLL0236 PROTEIN"/>
    <property type="match status" value="1"/>
</dbReference>
<dbReference type="OrthoDB" id="9758209at2"/>
<evidence type="ECO:0000313" key="10">
    <source>
        <dbReference type="Proteomes" id="UP000798488"/>
    </source>
</evidence>
<dbReference type="RefSeq" id="WP_161823248.1">
    <property type="nucleotide sequence ID" value="NZ_LSRS01000009.1"/>
</dbReference>
<dbReference type="GO" id="GO:0008270">
    <property type="term" value="F:zinc ion binding"/>
    <property type="evidence" value="ECO:0007669"/>
    <property type="project" value="InterPro"/>
</dbReference>
<keyword evidence="6" id="KW-0482">Metalloprotease</keyword>
<dbReference type="Proteomes" id="UP000798488">
    <property type="component" value="Unassembled WGS sequence"/>
</dbReference>
<dbReference type="SUPFAM" id="SSF53187">
    <property type="entry name" value="Zn-dependent exopeptidases"/>
    <property type="match status" value="1"/>
</dbReference>
<evidence type="ECO:0000256" key="2">
    <source>
        <dbReference type="ARBA" id="ARBA00005988"/>
    </source>
</evidence>
<name>A0A9D2WMC3_9FIRM</name>
<evidence type="ECO:0000256" key="4">
    <source>
        <dbReference type="ARBA" id="ARBA00022801"/>
    </source>
</evidence>